<dbReference type="EMBL" id="JBHRTP010000105">
    <property type="protein sequence ID" value="MFC3111233.1"/>
    <property type="molecule type" value="Genomic_DNA"/>
</dbReference>
<dbReference type="PROSITE" id="PS51257">
    <property type="entry name" value="PROKAR_LIPOPROTEIN"/>
    <property type="match status" value="1"/>
</dbReference>
<evidence type="ECO:0000256" key="1">
    <source>
        <dbReference type="SAM" id="SignalP"/>
    </source>
</evidence>
<gene>
    <name evidence="2" type="ORF">ACFOFO_25340</name>
</gene>
<accession>A0ABV7F7Z3</accession>
<organism evidence="2 3">
    <name type="scientific">Undibacterium arcticum</name>
    <dbReference type="NCBI Taxonomy" id="1762892"/>
    <lineage>
        <taxon>Bacteria</taxon>
        <taxon>Pseudomonadati</taxon>
        <taxon>Pseudomonadota</taxon>
        <taxon>Betaproteobacteria</taxon>
        <taxon>Burkholderiales</taxon>
        <taxon>Oxalobacteraceae</taxon>
        <taxon>Undibacterium</taxon>
    </lineage>
</organism>
<keyword evidence="1" id="KW-0732">Signal</keyword>
<feature type="signal peptide" evidence="1">
    <location>
        <begin position="1"/>
        <end position="21"/>
    </location>
</feature>
<keyword evidence="3" id="KW-1185">Reference proteome</keyword>
<evidence type="ECO:0000313" key="3">
    <source>
        <dbReference type="Proteomes" id="UP001595530"/>
    </source>
</evidence>
<name>A0ABV7F7Z3_9BURK</name>
<reference evidence="3" key="1">
    <citation type="journal article" date="2019" name="Int. J. Syst. Evol. Microbiol.">
        <title>The Global Catalogue of Microorganisms (GCM) 10K type strain sequencing project: providing services to taxonomists for standard genome sequencing and annotation.</title>
        <authorList>
            <consortium name="The Broad Institute Genomics Platform"/>
            <consortium name="The Broad Institute Genome Sequencing Center for Infectious Disease"/>
            <person name="Wu L."/>
            <person name="Ma J."/>
        </authorList>
    </citation>
    <scope>NUCLEOTIDE SEQUENCE [LARGE SCALE GENOMIC DNA]</scope>
    <source>
        <strain evidence="3">KCTC 42986</strain>
    </source>
</reference>
<comment type="caution">
    <text evidence="2">The sequence shown here is derived from an EMBL/GenBank/DDBJ whole genome shotgun (WGS) entry which is preliminary data.</text>
</comment>
<evidence type="ECO:0008006" key="4">
    <source>
        <dbReference type="Google" id="ProtNLM"/>
    </source>
</evidence>
<feature type="chain" id="PRO_5046830734" description="Lipoprotein" evidence="1">
    <location>
        <begin position="22"/>
        <end position="499"/>
    </location>
</feature>
<dbReference type="Proteomes" id="UP001595530">
    <property type="component" value="Unassembled WGS sequence"/>
</dbReference>
<evidence type="ECO:0000313" key="2">
    <source>
        <dbReference type="EMBL" id="MFC3111233.1"/>
    </source>
</evidence>
<proteinExistence type="predicted"/>
<dbReference type="RefSeq" id="WP_390333391.1">
    <property type="nucleotide sequence ID" value="NZ_JBHRTP010000105.1"/>
</dbReference>
<sequence>MFKKKNSILWLAMTAALTACGGGGSSSPSPATTSTATTTQATPSSGKAVDGYLVGSTVFCDVNKNGVFDAATETTTTTLAGGAFTFAAGCSGTVVVTGGTDATTNYAFKGTLKAPAGSAVATPLTSLTADTGMTAAQLATALGLPAGTDVTKLDPADGSHQNLLRTTLAVQQIVQQLANTLGTLAASSDTSGIYTKVANAVAATLLANPSLPMFGADGSVNLTVLTAAAKGAVASMAADSKFNVFTISDANLAAMAAQIGAQAQQFLNASDADLANLASKLQNPAAAPIDTTATTAYLALQSDSVRINGNQISYASLTAGASISTPTTFGLDFSITGAPAIDTVANLALELVEVGGQSRVLQLMIDKVNIKNVNGQLSIVPDATAKVYVYGHTGSGNDINLTLNDLTFKPITVTNNSLTLNYKSLVNKVLASVDNTTQTTAQKFTSITGEFKIKVAIDGLRVRNLDGAAALPSTAITVTGSSPVQSVNGVGVSGTLTIQ</sequence>
<protein>
    <recommendedName>
        <fullName evidence="4">Lipoprotein</fullName>
    </recommendedName>
</protein>